<protein>
    <submittedName>
        <fullName evidence="1">Uncharacterized protein</fullName>
    </submittedName>
</protein>
<comment type="caution">
    <text evidence="1">The sequence shown here is derived from an EMBL/GenBank/DDBJ whole genome shotgun (WGS) entry which is preliminary data.</text>
</comment>
<dbReference type="EMBL" id="BARW01033323">
    <property type="protein sequence ID" value="GAJ08500.1"/>
    <property type="molecule type" value="Genomic_DNA"/>
</dbReference>
<evidence type="ECO:0000313" key="1">
    <source>
        <dbReference type="EMBL" id="GAJ08500.1"/>
    </source>
</evidence>
<reference evidence="1" key="1">
    <citation type="journal article" date="2014" name="Front. Microbiol.">
        <title>High frequency of phylogenetically diverse reductive dehalogenase-homologous genes in deep subseafloor sedimentary metagenomes.</title>
        <authorList>
            <person name="Kawai M."/>
            <person name="Futagami T."/>
            <person name="Toyoda A."/>
            <person name="Takaki Y."/>
            <person name="Nishi S."/>
            <person name="Hori S."/>
            <person name="Arai W."/>
            <person name="Tsubouchi T."/>
            <person name="Morono Y."/>
            <person name="Uchiyama I."/>
            <person name="Ito T."/>
            <person name="Fujiyama A."/>
            <person name="Inagaki F."/>
            <person name="Takami H."/>
        </authorList>
    </citation>
    <scope>NUCLEOTIDE SEQUENCE</scope>
    <source>
        <strain evidence="1">Expedition CK06-06</strain>
    </source>
</reference>
<gene>
    <name evidence="1" type="ORF">S12H4_52502</name>
</gene>
<feature type="non-terminal residue" evidence="1">
    <location>
        <position position="1"/>
    </location>
</feature>
<proteinExistence type="predicted"/>
<accession>X1VKE8</accession>
<feature type="non-terminal residue" evidence="1">
    <location>
        <position position="237"/>
    </location>
</feature>
<sequence length="237" mass="27761">QAKDFETIAELASKNFYNPHSKEYMSFATYACIPLWEVARRYVKENKLPYKENTEDEDIKLIEARKPTSRDLLVSTLVKHARKKKMTVEEIIKTTCLKWIDEGLLEKDHKPLAIRQPEFLTKWIKTKEKAEEVLRDLINKGELSTQGKGEELILTGDSLYHTGANYKFIREFKEQLDFYEPDLGLVKGKGEDHLDRELLITDEQFFSRYTAYIETARRFFGILSVIEETEKNGEIIL</sequence>
<dbReference type="AlphaFoldDB" id="X1VKE8"/>
<organism evidence="1">
    <name type="scientific">marine sediment metagenome</name>
    <dbReference type="NCBI Taxonomy" id="412755"/>
    <lineage>
        <taxon>unclassified sequences</taxon>
        <taxon>metagenomes</taxon>
        <taxon>ecological metagenomes</taxon>
    </lineage>
</organism>
<name>X1VKE8_9ZZZZ</name>